<evidence type="ECO:0000313" key="16">
    <source>
        <dbReference type="Proteomes" id="UP000325614"/>
    </source>
</evidence>
<evidence type="ECO:0000256" key="9">
    <source>
        <dbReference type="ARBA" id="ARBA00023015"/>
    </source>
</evidence>
<keyword evidence="11" id="KW-0010">Activator</keyword>
<dbReference type="GO" id="GO:0006307">
    <property type="term" value="P:DNA alkylation repair"/>
    <property type="evidence" value="ECO:0007669"/>
    <property type="project" value="TreeGrafter"/>
</dbReference>
<dbReference type="Proteomes" id="UP000325614">
    <property type="component" value="Chromosome"/>
</dbReference>
<dbReference type="InterPro" id="IPR018060">
    <property type="entry name" value="HTH_AraC"/>
</dbReference>
<dbReference type="Gene3D" id="3.40.10.10">
    <property type="entry name" value="DNA Methylphosphotriester Repair Domain"/>
    <property type="match status" value="1"/>
</dbReference>
<dbReference type="GO" id="GO:0003700">
    <property type="term" value="F:DNA-binding transcription factor activity"/>
    <property type="evidence" value="ECO:0007669"/>
    <property type="project" value="InterPro"/>
</dbReference>
<dbReference type="GO" id="GO:0032259">
    <property type="term" value="P:methylation"/>
    <property type="evidence" value="ECO:0007669"/>
    <property type="project" value="UniProtKB-KW"/>
</dbReference>
<dbReference type="SUPFAM" id="SSF57884">
    <property type="entry name" value="Ada DNA repair protein, N-terminal domain (N-Ada 10)"/>
    <property type="match status" value="1"/>
</dbReference>
<proteinExistence type="predicted"/>
<keyword evidence="6" id="KW-0479">Metal-binding</keyword>
<evidence type="ECO:0000256" key="2">
    <source>
        <dbReference type="ARBA" id="ARBA00001947"/>
    </source>
</evidence>
<dbReference type="InterPro" id="IPR051912">
    <property type="entry name" value="Alkylbase_DNA_Glycosylase/TA"/>
</dbReference>
<gene>
    <name evidence="15" type="ORF">GDR74_05755</name>
</gene>
<dbReference type="InterPro" id="IPR003265">
    <property type="entry name" value="HhH-GPD_domain"/>
</dbReference>
<keyword evidence="12" id="KW-0804">Transcription</keyword>
<dbReference type="InterPro" id="IPR037046">
    <property type="entry name" value="AlkA_N_sf"/>
</dbReference>
<reference evidence="15 16" key="1">
    <citation type="submission" date="2019-10" db="EMBL/GenBank/DDBJ databases">
        <title>Isolation, Identification of Microvirga thermotolerans HR1, a novel thermophilic bacterium and Comparative Genomics of the genus Microvirga.</title>
        <authorList>
            <person name="Li J."/>
            <person name="Zhang W."/>
            <person name="Lin M."/>
            <person name="Wang J."/>
        </authorList>
    </citation>
    <scope>NUCLEOTIDE SEQUENCE [LARGE SCALE GENOMIC DNA]</scope>
    <source>
        <strain evidence="15 16">HR1</strain>
    </source>
</reference>
<dbReference type="EMBL" id="CP045423">
    <property type="protein sequence ID" value="QFU15765.1"/>
    <property type="molecule type" value="Genomic_DNA"/>
</dbReference>
<dbReference type="InterPro" id="IPR004026">
    <property type="entry name" value="Ada_DNA_repair_Zn-bd"/>
</dbReference>
<organism evidence="15 16">
    <name type="scientific">Microvirga thermotolerans</name>
    <dbReference type="NCBI Taxonomy" id="2651334"/>
    <lineage>
        <taxon>Bacteria</taxon>
        <taxon>Pseudomonadati</taxon>
        <taxon>Pseudomonadota</taxon>
        <taxon>Alphaproteobacteria</taxon>
        <taxon>Hyphomicrobiales</taxon>
        <taxon>Methylobacteriaceae</taxon>
        <taxon>Microvirga</taxon>
    </lineage>
</organism>
<evidence type="ECO:0000256" key="11">
    <source>
        <dbReference type="ARBA" id="ARBA00023159"/>
    </source>
</evidence>
<dbReference type="Gene3D" id="1.10.10.60">
    <property type="entry name" value="Homeodomain-like"/>
    <property type="match status" value="1"/>
</dbReference>
<evidence type="ECO:0000256" key="5">
    <source>
        <dbReference type="ARBA" id="ARBA00022679"/>
    </source>
</evidence>
<dbReference type="AlphaFoldDB" id="A0A5P9JX25"/>
<evidence type="ECO:0000256" key="12">
    <source>
        <dbReference type="ARBA" id="ARBA00023163"/>
    </source>
</evidence>
<dbReference type="SMART" id="SM00478">
    <property type="entry name" value="ENDO3c"/>
    <property type="match status" value="1"/>
</dbReference>
<dbReference type="GO" id="GO:0006285">
    <property type="term" value="P:base-excision repair, AP site formation"/>
    <property type="evidence" value="ECO:0007669"/>
    <property type="project" value="TreeGrafter"/>
</dbReference>
<evidence type="ECO:0000256" key="13">
    <source>
        <dbReference type="ARBA" id="ARBA00023204"/>
    </source>
</evidence>
<keyword evidence="10" id="KW-0238">DNA-binding</keyword>
<dbReference type="GO" id="GO:0032131">
    <property type="term" value="F:alkylated DNA binding"/>
    <property type="evidence" value="ECO:0007669"/>
    <property type="project" value="TreeGrafter"/>
</dbReference>
<dbReference type="GO" id="GO:0005737">
    <property type="term" value="C:cytoplasm"/>
    <property type="evidence" value="ECO:0007669"/>
    <property type="project" value="TreeGrafter"/>
</dbReference>
<dbReference type="Pfam" id="PF00730">
    <property type="entry name" value="HhH-GPD"/>
    <property type="match status" value="1"/>
</dbReference>
<protein>
    <recommendedName>
        <fullName evidence="3">DNA-3-methyladenine glycosylase II</fullName>
        <ecNumber evidence="3">3.2.2.21</ecNumber>
    </recommendedName>
</protein>
<evidence type="ECO:0000256" key="1">
    <source>
        <dbReference type="ARBA" id="ARBA00000086"/>
    </source>
</evidence>
<dbReference type="SMART" id="SM00342">
    <property type="entry name" value="HTH_ARAC"/>
    <property type="match status" value="1"/>
</dbReference>
<dbReference type="RefSeq" id="WP_152585410.1">
    <property type="nucleotide sequence ID" value="NZ_CP045423.1"/>
</dbReference>
<dbReference type="GO" id="GO:0008725">
    <property type="term" value="F:DNA-3-methyladenine glycosylase activity"/>
    <property type="evidence" value="ECO:0007669"/>
    <property type="project" value="TreeGrafter"/>
</dbReference>
<dbReference type="PANTHER" id="PTHR43003">
    <property type="entry name" value="DNA-3-METHYLADENINE GLYCOSYLASE"/>
    <property type="match status" value="1"/>
</dbReference>
<dbReference type="SUPFAM" id="SSF48150">
    <property type="entry name" value="DNA-glycosylase"/>
    <property type="match status" value="1"/>
</dbReference>
<dbReference type="InterPro" id="IPR011257">
    <property type="entry name" value="DNA_glycosylase"/>
</dbReference>
<dbReference type="Pfam" id="PF02805">
    <property type="entry name" value="Ada_Zn_binding"/>
    <property type="match status" value="1"/>
</dbReference>
<keyword evidence="5" id="KW-0808">Transferase</keyword>
<dbReference type="Gene3D" id="1.10.340.30">
    <property type="entry name" value="Hypothetical protein, domain 2"/>
    <property type="match status" value="1"/>
</dbReference>
<name>A0A5P9JX25_9HYPH</name>
<evidence type="ECO:0000259" key="14">
    <source>
        <dbReference type="PROSITE" id="PS01124"/>
    </source>
</evidence>
<dbReference type="PROSITE" id="PS01124">
    <property type="entry name" value="HTH_ARAC_FAMILY_2"/>
    <property type="match status" value="1"/>
</dbReference>
<keyword evidence="9" id="KW-0805">Transcription regulation</keyword>
<evidence type="ECO:0000313" key="15">
    <source>
        <dbReference type="EMBL" id="QFU15765.1"/>
    </source>
</evidence>
<dbReference type="InterPro" id="IPR023170">
    <property type="entry name" value="HhH_base_excis_C"/>
</dbReference>
<keyword evidence="8" id="KW-0862">Zinc</keyword>
<dbReference type="GO" id="GO:0008270">
    <property type="term" value="F:zinc ion binding"/>
    <property type="evidence" value="ECO:0007669"/>
    <property type="project" value="InterPro"/>
</dbReference>
<dbReference type="GO" id="GO:0043565">
    <property type="term" value="F:sequence-specific DNA binding"/>
    <property type="evidence" value="ECO:0007669"/>
    <property type="project" value="InterPro"/>
</dbReference>
<dbReference type="GO" id="GO:0032993">
    <property type="term" value="C:protein-DNA complex"/>
    <property type="evidence" value="ECO:0007669"/>
    <property type="project" value="TreeGrafter"/>
</dbReference>
<dbReference type="PANTHER" id="PTHR43003:SF13">
    <property type="entry name" value="DNA-3-METHYLADENINE GLYCOSYLASE 2"/>
    <property type="match status" value="1"/>
</dbReference>
<dbReference type="InterPro" id="IPR009057">
    <property type="entry name" value="Homeodomain-like_sf"/>
</dbReference>
<dbReference type="InterPro" id="IPR035451">
    <property type="entry name" value="Ada-like_dom_sf"/>
</dbReference>
<feature type="domain" description="HTH araC/xylS-type" evidence="14">
    <location>
        <begin position="88"/>
        <end position="188"/>
    </location>
</feature>
<accession>A0A5P9JX25</accession>
<evidence type="ECO:0000256" key="7">
    <source>
        <dbReference type="ARBA" id="ARBA00022763"/>
    </source>
</evidence>
<dbReference type="KEGG" id="mico:GDR74_05755"/>
<dbReference type="CDD" id="cd00056">
    <property type="entry name" value="ENDO3c"/>
    <property type="match status" value="1"/>
</dbReference>
<keyword evidence="4" id="KW-0489">Methyltransferase</keyword>
<sequence>MTNLDPTACYRALQSRDRRFDGRLFVGITSTGIYCRPVCPATTARFENCRFFSSAAAAQEAGFRPCLRCRPETAPDLGSWRGTSNTVSRGLALIAEGALDGEDASVEALAGRLGVGERQLRRLFQEHLGVSPIAVAQTRRILFAKQLIHDTRLPMSEIALAAGFGSVRRFNETFRKLYRRPPSAIRSRTVSALPEGSAATTGVTVRLRYRAPYDWDAMLSFLKARAVDGVERVEGGTYRRTVLHRGRTGTVAVSHLAEKESLEASIRFPDVDALPAIVARVRRVFDLGADIMTVTGHLAQDPRLAPLVAARPGLRVPGGWEGFEVAMRAILGQQVSVEAGRRLVSRLARICGTPVPDPQGGDDGLALAFPTAEQVLAADLSPLGMPNARKAALKAVAEAAAADPDLFRPLASVEETVARLCAIRGIGEWTAQYIALRAVREPDAFPASDVGLLRSAAGEGGLRPSPAELRKRAEAWRPWRAYAAQHLWAADGRSA</sequence>
<evidence type="ECO:0000256" key="8">
    <source>
        <dbReference type="ARBA" id="ARBA00022833"/>
    </source>
</evidence>
<evidence type="ECO:0000256" key="10">
    <source>
        <dbReference type="ARBA" id="ARBA00023125"/>
    </source>
</evidence>
<evidence type="ECO:0000256" key="6">
    <source>
        <dbReference type="ARBA" id="ARBA00022723"/>
    </source>
</evidence>
<dbReference type="GO" id="GO:0008168">
    <property type="term" value="F:methyltransferase activity"/>
    <property type="evidence" value="ECO:0007669"/>
    <property type="project" value="UniProtKB-KW"/>
</dbReference>
<evidence type="ECO:0000256" key="3">
    <source>
        <dbReference type="ARBA" id="ARBA00012000"/>
    </source>
</evidence>
<comment type="cofactor">
    <cofactor evidence="2">
        <name>Zn(2+)</name>
        <dbReference type="ChEBI" id="CHEBI:29105"/>
    </cofactor>
</comment>
<comment type="catalytic activity">
    <reaction evidence="1">
        <text>Hydrolysis of alkylated DNA, releasing 3-methyladenine, 3-methylguanine, 7-methylguanine and 7-methyladenine.</text>
        <dbReference type="EC" id="3.2.2.21"/>
    </reaction>
</comment>
<dbReference type="Gene3D" id="3.30.310.20">
    <property type="entry name" value="DNA-3-methyladenine glycosylase AlkA, N-terminal domain"/>
    <property type="match status" value="1"/>
</dbReference>
<dbReference type="GO" id="GO:0043916">
    <property type="term" value="F:DNA-7-methylguanine glycosylase activity"/>
    <property type="evidence" value="ECO:0007669"/>
    <property type="project" value="TreeGrafter"/>
</dbReference>
<dbReference type="Pfam" id="PF12833">
    <property type="entry name" value="HTH_18"/>
    <property type="match status" value="1"/>
</dbReference>
<keyword evidence="13" id="KW-0234">DNA repair</keyword>
<dbReference type="InterPro" id="IPR018062">
    <property type="entry name" value="HTH_AraC-typ_CS"/>
</dbReference>
<dbReference type="SUPFAM" id="SSF55945">
    <property type="entry name" value="TATA-box binding protein-like"/>
    <property type="match status" value="1"/>
</dbReference>
<keyword evidence="7" id="KW-0227">DNA damage</keyword>
<evidence type="ECO:0000256" key="4">
    <source>
        <dbReference type="ARBA" id="ARBA00022603"/>
    </source>
</evidence>
<dbReference type="SUPFAM" id="SSF46689">
    <property type="entry name" value="Homeodomain-like"/>
    <property type="match status" value="1"/>
</dbReference>
<dbReference type="PROSITE" id="PS00041">
    <property type="entry name" value="HTH_ARAC_FAMILY_1"/>
    <property type="match status" value="1"/>
</dbReference>
<dbReference type="SMART" id="SM01009">
    <property type="entry name" value="AlkA_N"/>
    <property type="match status" value="1"/>
</dbReference>
<dbReference type="Gene3D" id="1.10.1670.10">
    <property type="entry name" value="Helix-hairpin-Helix base-excision DNA repair enzymes (C-terminal)"/>
    <property type="match status" value="1"/>
</dbReference>
<dbReference type="Pfam" id="PF06029">
    <property type="entry name" value="AlkA_N"/>
    <property type="match status" value="1"/>
</dbReference>
<dbReference type="InterPro" id="IPR010316">
    <property type="entry name" value="AlkA_N"/>
</dbReference>
<dbReference type="EC" id="3.2.2.21" evidence="3"/>
<keyword evidence="16" id="KW-1185">Reference proteome</keyword>